<name>A0A8K0CCD3_IGNLU</name>
<accession>A0A8K0CCD3</accession>
<dbReference type="EMBL" id="VTPC01090594">
    <property type="protein sequence ID" value="KAF2882677.1"/>
    <property type="molecule type" value="Genomic_DNA"/>
</dbReference>
<evidence type="ECO:0000256" key="1">
    <source>
        <dbReference type="SAM" id="MobiDB-lite"/>
    </source>
</evidence>
<dbReference type="Proteomes" id="UP000801492">
    <property type="component" value="Unassembled WGS sequence"/>
</dbReference>
<keyword evidence="3" id="KW-1185">Reference proteome</keyword>
<gene>
    <name evidence="2" type="ORF">ILUMI_23495</name>
</gene>
<dbReference type="AlphaFoldDB" id="A0A8K0CCD3"/>
<feature type="compositionally biased region" description="Basic and acidic residues" evidence="1">
    <location>
        <begin position="23"/>
        <end position="34"/>
    </location>
</feature>
<sequence>MDSSSRDSKPFVDSESEYNNVHNRLELNDENQERKGKKRTRDVSKCHIKAILKHRVTSLAINLKNDNLTPKQDGRGRHTNRSNKIGEEIIAQVDERIRSFPRRRPHYSRHDNQKSFKKPSAKLSLTIEKLYVSYPLPIKQKILENVSSLTDKYVPKNDE</sequence>
<reference evidence="2" key="1">
    <citation type="submission" date="2019-08" db="EMBL/GenBank/DDBJ databases">
        <title>The genome of the North American firefly Photinus pyralis.</title>
        <authorList>
            <consortium name="Photinus pyralis genome working group"/>
            <person name="Fallon T.R."/>
            <person name="Sander Lower S.E."/>
            <person name="Weng J.-K."/>
        </authorList>
    </citation>
    <scope>NUCLEOTIDE SEQUENCE</scope>
    <source>
        <strain evidence="2">TRF0915ILg1</strain>
        <tissue evidence="2">Whole body</tissue>
    </source>
</reference>
<evidence type="ECO:0000313" key="3">
    <source>
        <dbReference type="Proteomes" id="UP000801492"/>
    </source>
</evidence>
<proteinExistence type="predicted"/>
<protein>
    <submittedName>
        <fullName evidence="2">Uncharacterized protein</fullName>
    </submittedName>
</protein>
<feature type="region of interest" description="Disordered" evidence="1">
    <location>
        <begin position="1"/>
        <end position="43"/>
    </location>
</feature>
<comment type="caution">
    <text evidence="2">The sequence shown here is derived from an EMBL/GenBank/DDBJ whole genome shotgun (WGS) entry which is preliminary data.</text>
</comment>
<dbReference type="OrthoDB" id="6781428at2759"/>
<organism evidence="2 3">
    <name type="scientific">Ignelater luminosus</name>
    <name type="common">Cucubano</name>
    <name type="synonym">Pyrophorus luminosus</name>
    <dbReference type="NCBI Taxonomy" id="2038154"/>
    <lineage>
        <taxon>Eukaryota</taxon>
        <taxon>Metazoa</taxon>
        <taxon>Ecdysozoa</taxon>
        <taxon>Arthropoda</taxon>
        <taxon>Hexapoda</taxon>
        <taxon>Insecta</taxon>
        <taxon>Pterygota</taxon>
        <taxon>Neoptera</taxon>
        <taxon>Endopterygota</taxon>
        <taxon>Coleoptera</taxon>
        <taxon>Polyphaga</taxon>
        <taxon>Elateriformia</taxon>
        <taxon>Elateroidea</taxon>
        <taxon>Elateridae</taxon>
        <taxon>Agrypninae</taxon>
        <taxon>Pyrophorini</taxon>
        <taxon>Ignelater</taxon>
    </lineage>
</organism>
<evidence type="ECO:0000313" key="2">
    <source>
        <dbReference type="EMBL" id="KAF2882677.1"/>
    </source>
</evidence>
<feature type="region of interest" description="Disordered" evidence="1">
    <location>
        <begin position="66"/>
        <end position="87"/>
    </location>
</feature>
<feature type="compositionally biased region" description="Basic and acidic residues" evidence="1">
    <location>
        <begin position="1"/>
        <end position="12"/>
    </location>
</feature>